<accession>A0AAN7YBI3</accession>
<keyword evidence="7" id="KW-0809">Transit peptide</keyword>
<gene>
    <name evidence="13" type="ORF">PBY51_019555</name>
</gene>
<dbReference type="FunFam" id="3.40.50.12230:FF:000003">
    <property type="entry name" value="methionyl-tRNA formyltransferase, mitochondrial"/>
    <property type="match status" value="1"/>
</dbReference>
<reference evidence="13 14" key="2">
    <citation type="journal article" date="2023" name="Mol. Biol. Evol.">
        <title>Genomics of Secondarily Temperate Adaptation in the Only Non-Antarctic Icefish.</title>
        <authorList>
            <person name="Rivera-Colon A.G."/>
            <person name="Rayamajhi N."/>
            <person name="Minhas B.F."/>
            <person name="Madrigal G."/>
            <person name="Bilyk K.T."/>
            <person name="Yoon V."/>
            <person name="Hune M."/>
            <person name="Gregory S."/>
            <person name="Cheng C.H.C."/>
            <person name="Catchen J.M."/>
        </authorList>
    </citation>
    <scope>NUCLEOTIDE SEQUENCE [LARGE SCALE GENOMIC DNA]</scope>
    <source>
        <strain evidence="13">JMC-PN-2008</strain>
    </source>
</reference>
<proteinExistence type="inferred from homology"/>
<evidence type="ECO:0000256" key="2">
    <source>
        <dbReference type="ARBA" id="ARBA00010699"/>
    </source>
</evidence>
<evidence type="ECO:0000256" key="9">
    <source>
        <dbReference type="ARBA" id="ARBA00052555"/>
    </source>
</evidence>
<dbReference type="CDD" id="cd08646">
    <property type="entry name" value="FMT_core_Met-tRNA-FMT_N"/>
    <property type="match status" value="1"/>
</dbReference>
<evidence type="ECO:0000256" key="7">
    <source>
        <dbReference type="ARBA" id="ARBA00022946"/>
    </source>
</evidence>
<dbReference type="InterPro" id="IPR002376">
    <property type="entry name" value="Formyl_transf_N"/>
</dbReference>
<keyword evidence="8" id="KW-0496">Mitochondrion</keyword>
<comment type="catalytic activity">
    <reaction evidence="9">
        <text>L-methionyl-tRNA(fMet) + (6R)-10-formyltetrahydrofolate = N-formyl-L-methionyl-tRNA(fMet) + (6S)-5,6,7,8-tetrahydrofolate + H(+)</text>
        <dbReference type="Rhea" id="RHEA:24380"/>
        <dbReference type="Rhea" id="RHEA-COMP:9952"/>
        <dbReference type="Rhea" id="RHEA-COMP:9953"/>
        <dbReference type="ChEBI" id="CHEBI:15378"/>
        <dbReference type="ChEBI" id="CHEBI:57453"/>
        <dbReference type="ChEBI" id="CHEBI:78530"/>
        <dbReference type="ChEBI" id="CHEBI:78844"/>
        <dbReference type="ChEBI" id="CHEBI:195366"/>
        <dbReference type="EC" id="2.1.2.9"/>
    </reaction>
    <physiologicalReaction direction="left-to-right" evidence="9">
        <dbReference type="Rhea" id="RHEA:24381"/>
    </physiologicalReaction>
</comment>
<organism evidence="13 14">
    <name type="scientific">Eleginops maclovinus</name>
    <name type="common">Patagonian blennie</name>
    <name type="synonym">Eleginus maclovinus</name>
    <dbReference type="NCBI Taxonomy" id="56733"/>
    <lineage>
        <taxon>Eukaryota</taxon>
        <taxon>Metazoa</taxon>
        <taxon>Chordata</taxon>
        <taxon>Craniata</taxon>
        <taxon>Vertebrata</taxon>
        <taxon>Euteleostomi</taxon>
        <taxon>Actinopterygii</taxon>
        <taxon>Neopterygii</taxon>
        <taxon>Teleostei</taxon>
        <taxon>Neoteleostei</taxon>
        <taxon>Acanthomorphata</taxon>
        <taxon>Eupercaria</taxon>
        <taxon>Perciformes</taxon>
        <taxon>Notothenioidei</taxon>
        <taxon>Eleginopidae</taxon>
        <taxon>Eleginops</taxon>
    </lineage>
</organism>
<dbReference type="InterPro" id="IPR005794">
    <property type="entry name" value="Fmt"/>
</dbReference>
<dbReference type="GO" id="GO:0004479">
    <property type="term" value="F:methionyl-tRNA formyltransferase activity"/>
    <property type="evidence" value="ECO:0007669"/>
    <property type="project" value="UniProtKB-EC"/>
</dbReference>
<dbReference type="Proteomes" id="UP001346869">
    <property type="component" value="Unassembled WGS sequence"/>
</dbReference>
<evidence type="ECO:0000256" key="5">
    <source>
        <dbReference type="ARBA" id="ARBA00022679"/>
    </source>
</evidence>
<keyword evidence="6" id="KW-0648">Protein biosynthesis</keyword>
<evidence type="ECO:0000256" key="3">
    <source>
        <dbReference type="ARBA" id="ARBA00012261"/>
    </source>
</evidence>
<evidence type="ECO:0000313" key="13">
    <source>
        <dbReference type="EMBL" id="KAK5874626.1"/>
    </source>
</evidence>
<dbReference type="InterPro" id="IPR036477">
    <property type="entry name" value="Formyl_transf_N_sf"/>
</dbReference>
<dbReference type="InterPro" id="IPR005793">
    <property type="entry name" value="Formyl_trans_C"/>
</dbReference>
<dbReference type="AlphaFoldDB" id="A0AAN7YBI3"/>
<feature type="domain" description="Formyl transferase N-terminal" evidence="11">
    <location>
        <begin position="97"/>
        <end position="199"/>
    </location>
</feature>
<keyword evidence="14" id="KW-1185">Reference proteome</keyword>
<dbReference type="PANTHER" id="PTHR11138:SF5">
    <property type="entry name" value="METHIONYL-TRNA FORMYLTRANSFERASE, MITOCHONDRIAL"/>
    <property type="match status" value="1"/>
</dbReference>
<protein>
    <recommendedName>
        <fullName evidence="4">Methionyl-tRNA formyltransferase, mitochondrial</fullName>
        <ecNumber evidence="3">2.1.2.9</ecNumber>
    </recommendedName>
</protein>
<comment type="subcellular location">
    <subcellularLocation>
        <location evidence="1">Mitochondrion</location>
    </subcellularLocation>
</comment>
<dbReference type="InterPro" id="IPR041711">
    <property type="entry name" value="Met-tRNA-FMT_N"/>
</dbReference>
<evidence type="ECO:0000313" key="14">
    <source>
        <dbReference type="Proteomes" id="UP001346869"/>
    </source>
</evidence>
<evidence type="ECO:0000259" key="12">
    <source>
        <dbReference type="Pfam" id="PF02911"/>
    </source>
</evidence>
<dbReference type="GO" id="GO:0005739">
    <property type="term" value="C:mitochondrion"/>
    <property type="evidence" value="ECO:0007669"/>
    <property type="project" value="UniProtKB-SubCell"/>
</dbReference>
<dbReference type="PANTHER" id="PTHR11138">
    <property type="entry name" value="METHIONYL-TRNA FORMYLTRANSFERASE"/>
    <property type="match status" value="1"/>
</dbReference>
<dbReference type="Pfam" id="PF00551">
    <property type="entry name" value="Formyl_trans_N"/>
    <property type="match status" value="1"/>
</dbReference>
<sequence>MWLLGRTAALRCLQAGGRQRPPRRLSSSGPPWRLLFFGSDHFAVESLKLLSSNRSSSGGVVESLEVVALPGDVPVKRFALQNQLPVHSWPPHSVEGQFDVGVVVSFGCLLPEKLINKFPHGILNVHPSLLPRWRGPAPIFHTILHGDSVTGVSIIQIRPHRFDVGPILQQELHQVPEGCTADQLEAALSTKGAHLLVDTLMTLSERIAQKKEQSRTGGTFAPKINTSMSWVEWEEQTCDQINRLYRAIGCRTPLRTTWMGRTIKLLDFVGRCHISLLDERSRVAHGSVSYQKESDTLAVCCKDGWVGFRSVVLKKRLTAGDFYNGYLHQTLHRKSECDITKGLFVSRKHGGEAKDLRENSTS</sequence>
<evidence type="ECO:0000259" key="11">
    <source>
        <dbReference type="Pfam" id="PF00551"/>
    </source>
</evidence>
<evidence type="ECO:0000256" key="1">
    <source>
        <dbReference type="ARBA" id="ARBA00004173"/>
    </source>
</evidence>
<comment type="caution">
    <text evidence="13">The sequence shown here is derived from an EMBL/GenBank/DDBJ whole genome shotgun (WGS) entry which is preliminary data.</text>
</comment>
<dbReference type="EC" id="2.1.2.9" evidence="3"/>
<reference evidence="13 14" key="1">
    <citation type="journal article" date="2023" name="Genes (Basel)">
        <title>Chromosome-Level Genome Assembly and Circadian Gene Repertoire of the Patagonia Blennie Eleginops maclovinus-The Closest Ancestral Proxy of Antarctic Cryonotothenioids.</title>
        <authorList>
            <person name="Cheng C.C."/>
            <person name="Rivera-Colon A.G."/>
            <person name="Minhas B.F."/>
            <person name="Wilson L."/>
            <person name="Rayamajhi N."/>
            <person name="Vargas-Chacoff L."/>
            <person name="Catchen J.M."/>
        </authorList>
    </citation>
    <scope>NUCLEOTIDE SEQUENCE [LARGE SCALE GENOMIC DNA]</scope>
    <source>
        <strain evidence="13">JMC-PN-2008</strain>
    </source>
</reference>
<dbReference type="NCBIfam" id="TIGR00460">
    <property type="entry name" value="fmt"/>
    <property type="match status" value="1"/>
</dbReference>
<evidence type="ECO:0000256" key="6">
    <source>
        <dbReference type="ARBA" id="ARBA00022917"/>
    </source>
</evidence>
<evidence type="ECO:0000256" key="4">
    <source>
        <dbReference type="ARBA" id="ARBA00014185"/>
    </source>
</evidence>
<feature type="domain" description="Formyl transferase C-terminal" evidence="12">
    <location>
        <begin position="223"/>
        <end position="326"/>
    </location>
</feature>
<comment type="similarity">
    <text evidence="2">Belongs to the Fmt family.</text>
</comment>
<dbReference type="Gene3D" id="3.40.50.12230">
    <property type="match status" value="1"/>
</dbReference>
<dbReference type="Pfam" id="PF02911">
    <property type="entry name" value="Formyl_trans_C"/>
    <property type="match status" value="1"/>
</dbReference>
<comment type="function">
    <text evidence="10">Methionyl-tRNA formyltransferase that formylates methionyl-tRNA in mitochondria and is crucial for translation initiation.</text>
</comment>
<dbReference type="EMBL" id="JAUZQC010000003">
    <property type="protein sequence ID" value="KAK5874626.1"/>
    <property type="molecule type" value="Genomic_DNA"/>
</dbReference>
<dbReference type="SUPFAM" id="SSF53328">
    <property type="entry name" value="Formyltransferase"/>
    <property type="match status" value="1"/>
</dbReference>
<name>A0AAN7YBI3_ELEMC</name>
<evidence type="ECO:0000256" key="10">
    <source>
        <dbReference type="ARBA" id="ARBA00057846"/>
    </source>
</evidence>
<evidence type="ECO:0000256" key="8">
    <source>
        <dbReference type="ARBA" id="ARBA00023128"/>
    </source>
</evidence>
<keyword evidence="5" id="KW-0808">Transferase</keyword>